<accession>A0A7W8HLW1</accession>
<proteinExistence type="predicted"/>
<reference evidence="2 3" key="1">
    <citation type="submission" date="2020-08" db="EMBL/GenBank/DDBJ databases">
        <title>Genomic Encyclopedia of Type Strains, Phase IV (KMG-IV): sequencing the most valuable type-strain genomes for metagenomic binning, comparative biology and taxonomic classification.</title>
        <authorList>
            <person name="Goeker M."/>
        </authorList>
    </citation>
    <scope>NUCLEOTIDE SEQUENCE [LARGE SCALE GENOMIC DNA]</scope>
    <source>
        <strain evidence="2 3">DSM 29781</strain>
    </source>
</reference>
<dbReference type="AlphaFoldDB" id="A0A7W8HLW1"/>
<sequence length="176" mass="19390">MKISIGYSDSEDRLWLRTQRSRLLWWITRRVALRLVARWAEMIERDPWAGTASTPRPPQDPGRMQQVHHRAVAATRTEGIAPVERPAPGVTLENCLLASVQLSVHPRGMSITLKAAAREESWLMSPDECHGMLDALLARCRRSGWLEAALPEWLTGQPADETPPAASGGGDPAVGA</sequence>
<keyword evidence="3" id="KW-1185">Reference proteome</keyword>
<dbReference type="EMBL" id="JACHGB010000007">
    <property type="protein sequence ID" value="MBB5273503.1"/>
    <property type="molecule type" value="Genomic_DNA"/>
</dbReference>
<comment type="caution">
    <text evidence="2">The sequence shown here is derived from an EMBL/GenBank/DDBJ whole genome shotgun (WGS) entry which is preliminary data.</text>
</comment>
<protein>
    <submittedName>
        <fullName evidence="2">Uncharacterized protein</fullName>
    </submittedName>
</protein>
<evidence type="ECO:0000256" key="1">
    <source>
        <dbReference type="SAM" id="MobiDB-lite"/>
    </source>
</evidence>
<dbReference type="RefSeq" id="WP_183970197.1">
    <property type="nucleotide sequence ID" value="NZ_BAABEW010000020.1"/>
</dbReference>
<organism evidence="2 3">
    <name type="scientific">Quisquiliibacterium transsilvanicum</name>
    <dbReference type="NCBI Taxonomy" id="1549638"/>
    <lineage>
        <taxon>Bacteria</taxon>
        <taxon>Pseudomonadati</taxon>
        <taxon>Pseudomonadota</taxon>
        <taxon>Betaproteobacteria</taxon>
        <taxon>Burkholderiales</taxon>
        <taxon>Burkholderiaceae</taxon>
        <taxon>Quisquiliibacterium</taxon>
    </lineage>
</organism>
<evidence type="ECO:0000313" key="2">
    <source>
        <dbReference type="EMBL" id="MBB5273503.1"/>
    </source>
</evidence>
<evidence type="ECO:0000313" key="3">
    <source>
        <dbReference type="Proteomes" id="UP000532440"/>
    </source>
</evidence>
<feature type="compositionally biased region" description="Gly residues" evidence="1">
    <location>
        <begin position="167"/>
        <end position="176"/>
    </location>
</feature>
<feature type="region of interest" description="Disordered" evidence="1">
    <location>
        <begin position="154"/>
        <end position="176"/>
    </location>
</feature>
<name>A0A7W8HLW1_9BURK</name>
<gene>
    <name evidence="2" type="ORF">HNQ70_003533</name>
</gene>
<dbReference type="Proteomes" id="UP000532440">
    <property type="component" value="Unassembled WGS sequence"/>
</dbReference>